<name>A0A486XPK4_9GAMM</name>
<feature type="domain" description="Min27-like integrase DNA-binding" evidence="2">
    <location>
        <begin position="5"/>
        <end position="65"/>
    </location>
</feature>
<dbReference type="InterPro" id="IPR013762">
    <property type="entry name" value="Integrase-like_cat_sf"/>
</dbReference>
<proteinExistence type="predicted"/>
<dbReference type="EMBL" id="CAAJGR010000083">
    <property type="protein sequence ID" value="VHO03571.1"/>
    <property type="molecule type" value="Genomic_DNA"/>
</dbReference>
<dbReference type="GO" id="GO:0006310">
    <property type="term" value="P:DNA recombination"/>
    <property type="evidence" value="ECO:0007669"/>
    <property type="project" value="UniProtKB-KW"/>
</dbReference>
<reference evidence="3" key="1">
    <citation type="submission" date="2019-04" db="EMBL/GenBank/DDBJ databases">
        <authorList>
            <person name="Brambilla D."/>
        </authorList>
    </citation>
    <scope>NUCLEOTIDE SEQUENCE</scope>
    <source>
        <strain evidence="3">BAL1</strain>
    </source>
</reference>
<evidence type="ECO:0000313" key="3">
    <source>
        <dbReference type="EMBL" id="VHO03571.1"/>
    </source>
</evidence>
<dbReference type="Pfam" id="PF12167">
    <property type="entry name" value="Arm-DNA-bind_2"/>
    <property type="match status" value="1"/>
</dbReference>
<dbReference type="AlphaFoldDB" id="A0A486XPK4"/>
<dbReference type="InterPro" id="IPR011010">
    <property type="entry name" value="DNA_brk_join_enz"/>
</dbReference>
<protein>
    <submittedName>
        <fullName evidence="3">Phage integrase</fullName>
    </submittedName>
</protein>
<dbReference type="Gene3D" id="1.10.443.10">
    <property type="entry name" value="Intergrase catalytic core"/>
    <property type="match status" value="1"/>
</dbReference>
<dbReference type="InterPro" id="IPR022000">
    <property type="entry name" value="Min27-like_integrase_DNA_bind"/>
</dbReference>
<keyword evidence="1" id="KW-0233">DNA recombination</keyword>
<gene>
    <name evidence="3" type="ORF">BAL341_1497</name>
</gene>
<dbReference type="GO" id="GO:0003677">
    <property type="term" value="F:DNA binding"/>
    <property type="evidence" value="ECO:0007669"/>
    <property type="project" value="InterPro"/>
</dbReference>
<dbReference type="GO" id="GO:0015074">
    <property type="term" value="P:DNA integration"/>
    <property type="evidence" value="ECO:0007669"/>
    <property type="project" value="InterPro"/>
</dbReference>
<organism evidence="3">
    <name type="scientific">Rheinheimera sp. BAL341</name>
    <dbReference type="NCBI Taxonomy" id="1708203"/>
    <lineage>
        <taxon>Bacteria</taxon>
        <taxon>Pseudomonadati</taxon>
        <taxon>Pseudomonadota</taxon>
        <taxon>Gammaproteobacteria</taxon>
        <taxon>Chromatiales</taxon>
        <taxon>Chromatiaceae</taxon>
        <taxon>Rheinheimera</taxon>
    </lineage>
</organism>
<sequence length="343" mass="39920">MKSIVRDNDGTLSLRIKILGCRFNEKTGYPDSPQNRSLVKNLDRKVRQDLQNGVFDYMSHFPHSRNASILKSLKSRFLSPGWRGLPTFESYYKHQFSSASLSISEDIVRLMIDSIGHLKVDEVVGYHLINFVDALREKMDISQRSLEKVLSMVFDVLNCAALQYVFPRPFRFVPNCIKLDDYPLTHQDIHRITNHVPVKYREYFLFKYYLGISTSELLSLKWSDYDLHTSTFRLQHKQVYVEPYARRLLFHKMKKTGNFSYVFSGIHGKKRTLNLIWVHKICWPQACLSAGFPALGINELKRASVAYLFESGLSIGRICCQTGLYFRPMIHSILTKHLLNPRD</sequence>
<accession>A0A486XPK4</accession>
<evidence type="ECO:0000256" key="1">
    <source>
        <dbReference type="ARBA" id="ARBA00023172"/>
    </source>
</evidence>
<evidence type="ECO:0000259" key="2">
    <source>
        <dbReference type="Pfam" id="PF12167"/>
    </source>
</evidence>
<dbReference type="SUPFAM" id="SSF56349">
    <property type="entry name" value="DNA breaking-rejoining enzymes"/>
    <property type="match status" value="1"/>
</dbReference>